<proteinExistence type="predicted"/>
<dbReference type="PANTHER" id="PTHR32344:SF1">
    <property type="entry name" value="U1-TYPE DOMAIN-CONTAINING PROTEIN"/>
    <property type="match status" value="1"/>
</dbReference>
<dbReference type="Proteomes" id="UP000694557">
    <property type="component" value="Unassembled WGS sequence"/>
</dbReference>
<keyword evidence="2" id="KW-1185">Reference proteome</keyword>
<dbReference type="AlphaFoldDB" id="A0A8C7JQA3"/>
<dbReference type="GeneTree" id="ENSGT00940000177189"/>
<dbReference type="GO" id="GO:0005634">
    <property type="term" value="C:nucleus"/>
    <property type="evidence" value="ECO:0007669"/>
    <property type="project" value="InterPro"/>
</dbReference>
<organism evidence="1 2">
    <name type="scientific">Oncorhynchus kisutch</name>
    <name type="common">Coho salmon</name>
    <name type="synonym">Salmo kisutch</name>
    <dbReference type="NCBI Taxonomy" id="8019"/>
    <lineage>
        <taxon>Eukaryota</taxon>
        <taxon>Metazoa</taxon>
        <taxon>Chordata</taxon>
        <taxon>Craniata</taxon>
        <taxon>Vertebrata</taxon>
        <taxon>Euteleostomi</taxon>
        <taxon>Actinopterygii</taxon>
        <taxon>Neopterygii</taxon>
        <taxon>Teleostei</taxon>
        <taxon>Protacanthopterygii</taxon>
        <taxon>Salmoniformes</taxon>
        <taxon>Salmonidae</taxon>
        <taxon>Salmoninae</taxon>
        <taxon>Oncorhynchus</taxon>
    </lineage>
</organism>
<dbReference type="InterPro" id="IPR033375">
    <property type="entry name" value="Cggbp1"/>
</dbReference>
<dbReference type="GO" id="GO:0006357">
    <property type="term" value="P:regulation of transcription by RNA polymerase II"/>
    <property type="evidence" value="ECO:0007669"/>
    <property type="project" value="InterPro"/>
</dbReference>
<reference evidence="1" key="1">
    <citation type="submission" date="2025-08" db="UniProtKB">
        <authorList>
            <consortium name="Ensembl"/>
        </authorList>
    </citation>
    <scope>IDENTIFICATION</scope>
</reference>
<dbReference type="GO" id="GO:0003690">
    <property type="term" value="F:double-stranded DNA binding"/>
    <property type="evidence" value="ECO:0007669"/>
    <property type="project" value="InterPro"/>
</dbReference>
<dbReference type="PANTHER" id="PTHR32344">
    <property type="entry name" value="U1-TYPE DOMAIN-CONTAINING PROTEIN"/>
    <property type="match status" value="1"/>
</dbReference>
<name>A0A8C7JQA3_ONCKI</name>
<accession>A0A8C7JQA3</accession>
<evidence type="ECO:0000313" key="1">
    <source>
        <dbReference type="Ensembl" id="ENSOKIP00005090853.1"/>
    </source>
</evidence>
<evidence type="ECO:0000313" key="2">
    <source>
        <dbReference type="Proteomes" id="UP000694557"/>
    </source>
</evidence>
<dbReference type="Ensembl" id="ENSOKIT00005097086.1">
    <property type="protein sequence ID" value="ENSOKIP00005090853.1"/>
    <property type="gene ID" value="ENSOKIG00005039620.1"/>
</dbReference>
<protein>
    <submittedName>
        <fullName evidence="1">Uncharacterized protein</fullName>
    </submittedName>
</protein>
<sequence>MTDLQNRQRTPPPHKKLYKHCFSKFVLTTIPGCSDNSTLTPKFRAEQYPMDYYESGDKLFCEFCQHTIDWTRKNMCDSLLKSEAHVKNREKHRVTRNQTIILPECTRPFTPPINPHIKQSTESFLDFVAVCAESDIPLEKLRKLWPFLVKHCKQGGELPENESSLRQTHLPRVFNQHMTAVLLKIRGKRFTVVVDETTDTRDCSVLTLSLVS</sequence>
<reference evidence="1" key="2">
    <citation type="submission" date="2025-09" db="UniProtKB">
        <authorList>
            <consortium name="Ensembl"/>
        </authorList>
    </citation>
    <scope>IDENTIFICATION</scope>
</reference>